<evidence type="ECO:0000313" key="1">
    <source>
        <dbReference type="EMBL" id="KAF2746262.1"/>
    </source>
</evidence>
<sequence length="197" mass="21734">MNSSTRAFAVVTLTALGSLYLLLYAPFASHSMPQQSASGSDNGIPGLGFTVSQVSYGPPTLQVTLKNDHPSSTFTILRWATPLDPQALNLGIFKLVDADTGTAINTDIIKVGRKMPPPKEDLLELQSGAENTVEVVFDKPWMPNRKPASYKVWIEGEFHGVWEKPVREVSEQELEDYTGSPLDGRNFRSEQVELRVQ</sequence>
<keyword evidence="2" id="KW-1185">Reference proteome</keyword>
<accession>A0A6A6V6F1</accession>
<dbReference type="OrthoDB" id="4664297at2759"/>
<dbReference type="Proteomes" id="UP000799440">
    <property type="component" value="Unassembled WGS sequence"/>
</dbReference>
<name>A0A6A6V6F1_9PLEO</name>
<organism evidence="1 2">
    <name type="scientific">Sporormia fimetaria CBS 119925</name>
    <dbReference type="NCBI Taxonomy" id="1340428"/>
    <lineage>
        <taxon>Eukaryota</taxon>
        <taxon>Fungi</taxon>
        <taxon>Dikarya</taxon>
        <taxon>Ascomycota</taxon>
        <taxon>Pezizomycotina</taxon>
        <taxon>Dothideomycetes</taxon>
        <taxon>Pleosporomycetidae</taxon>
        <taxon>Pleosporales</taxon>
        <taxon>Sporormiaceae</taxon>
        <taxon>Sporormia</taxon>
    </lineage>
</organism>
<dbReference type="Gene3D" id="2.60.40.2970">
    <property type="match status" value="1"/>
</dbReference>
<gene>
    <name evidence="1" type="ORF">M011DRAFT_90580</name>
</gene>
<protein>
    <submittedName>
        <fullName evidence="1">Uncharacterized protein</fullName>
    </submittedName>
</protein>
<reference evidence="1" key="1">
    <citation type="journal article" date="2020" name="Stud. Mycol.">
        <title>101 Dothideomycetes genomes: a test case for predicting lifestyles and emergence of pathogens.</title>
        <authorList>
            <person name="Haridas S."/>
            <person name="Albert R."/>
            <person name="Binder M."/>
            <person name="Bloem J."/>
            <person name="Labutti K."/>
            <person name="Salamov A."/>
            <person name="Andreopoulos B."/>
            <person name="Baker S."/>
            <person name="Barry K."/>
            <person name="Bills G."/>
            <person name="Bluhm B."/>
            <person name="Cannon C."/>
            <person name="Castanera R."/>
            <person name="Culley D."/>
            <person name="Daum C."/>
            <person name="Ezra D."/>
            <person name="Gonzalez J."/>
            <person name="Henrissat B."/>
            <person name="Kuo A."/>
            <person name="Liang C."/>
            <person name="Lipzen A."/>
            <person name="Lutzoni F."/>
            <person name="Magnuson J."/>
            <person name="Mondo S."/>
            <person name="Nolan M."/>
            <person name="Ohm R."/>
            <person name="Pangilinan J."/>
            <person name="Park H.-J."/>
            <person name="Ramirez L."/>
            <person name="Alfaro M."/>
            <person name="Sun H."/>
            <person name="Tritt A."/>
            <person name="Yoshinaga Y."/>
            <person name="Zwiers L.-H."/>
            <person name="Turgeon B."/>
            <person name="Goodwin S."/>
            <person name="Spatafora J."/>
            <person name="Crous P."/>
            <person name="Grigoriev I."/>
        </authorList>
    </citation>
    <scope>NUCLEOTIDE SEQUENCE</scope>
    <source>
        <strain evidence="1">CBS 119925</strain>
    </source>
</reference>
<proteinExistence type="predicted"/>
<dbReference type="AlphaFoldDB" id="A0A6A6V6F1"/>
<dbReference type="EMBL" id="MU006578">
    <property type="protein sequence ID" value="KAF2746262.1"/>
    <property type="molecule type" value="Genomic_DNA"/>
</dbReference>
<evidence type="ECO:0000313" key="2">
    <source>
        <dbReference type="Proteomes" id="UP000799440"/>
    </source>
</evidence>